<organism evidence="1 2">
    <name type="scientific">Methyloprofundus sedimenti</name>
    <dbReference type="NCBI Taxonomy" id="1420851"/>
    <lineage>
        <taxon>Bacteria</taxon>
        <taxon>Pseudomonadati</taxon>
        <taxon>Pseudomonadota</taxon>
        <taxon>Gammaproteobacteria</taxon>
        <taxon>Methylococcales</taxon>
        <taxon>Methylococcaceae</taxon>
        <taxon>Methyloprofundus</taxon>
    </lineage>
</organism>
<dbReference type="OrthoDB" id="953281at2"/>
<accession>A0A1V8M3Y4</accession>
<dbReference type="STRING" id="1420851.AU255_14345"/>
<keyword evidence="2" id="KW-1185">Reference proteome</keyword>
<dbReference type="EMBL" id="LPUF01000002">
    <property type="protein sequence ID" value="OQK16269.1"/>
    <property type="molecule type" value="Genomic_DNA"/>
</dbReference>
<evidence type="ECO:0008006" key="3">
    <source>
        <dbReference type="Google" id="ProtNLM"/>
    </source>
</evidence>
<sequence length="161" mass="18258">MYRFELRKSVTGDAGIKIAQPISRVFGYVALDFFENYPKWALEVIEFKAINSNPMQVGALARQTRIEQGQKAETTFEVEALQNNELLVLSGLSAPFKNSYHFQSVHHDEATLLTFSVEIMQIEVYMRPFIKLISAAIEEGAHNTVENIKMLLETEVATESK</sequence>
<dbReference type="SUPFAM" id="SSF55961">
    <property type="entry name" value="Bet v1-like"/>
    <property type="match status" value="1"/>
</dbReference>
<proteinExistence type="predicted"/>
<comment type="caution">
    <text evidence="1">The sequence shown here is derived from an EMBL/GenBank/DDBJ whole genome shotgun (WGS) entry which is preliminary data.</text>
</comment>
<dbReference type="RefSeq" id="WP_080523647.1">
    <property type="nucleotide sequence ID" value="NZ_LPUF01000002.1"/>
</dbReference>
<name>A0A1V8M3Y4_9GAMM</name>
<evidence type="ECO:0000313" key="2">
    <source>
        <dbReference type="Proteomes" id="UP000191980"/>
    </source>
</evidence>
<protein>
    <recommendedName>
        <fullName evidence="3">Polyketide cyclase</fullName>
    </recommendedName>
</protein>
<gene>
    <name evidence="1" type="ORF">AU255_14345</name>
</gene>
<evidence type="ECO:0000313" key="1">
    <source>
        <dbReference type="EMBL" id="OQK16269.1"/>
    </source>
</evidence>
<dbReference type="AlphaFoldDB" id="A0A1V8M3Y4"/>
<dbReference type="Proteomes" id="UP000191980">
    <property type="component" value="Unassembled WGS sequence"/>
</dbReference>
<reference evidence="1 2" key="1">
    <citation type="submission" date="2015-12" db="EMBL/GenBank/DDBJ databases">
        <authorList>
            <person name="Shamseldin A."/>
            <person name="Moawad H."/>
            <person name="Abd El-Rahim W.M."/>
            <person name="Sadowsky M.J."/>
        </authorList>
    </citation>
    <scope>NUCLEOTIDE SEQUENCE [LARGE SCALE GENOMIC DNA]</scope>
    <source>
        <strain evidence="1 2">WF1</strain>
    </source>
</reference>
<dbReference type="InterPro" id="IPR023393">
    <property type="entry name" value="START-like_dom_sf"/>
</dbReference>
<dbReference type="Gene3D" id="3.30.530.20">
    <property type="match status" value="1"/>
</dbReference>